<dbReference type="Proteomes" id="UP000655589">
    <property type="component" value="Unassembled WGS sequence"/>
</dbReference>
<gene>
    <name evidence="2" type="ORF">GCM10010102_29300</name>
</gene>
<dbReference type="InterPro" id="IPR036390">
    <property type="entry name" value="WH_DNA-bd_sf"/>
</dbReference>
<comment type="similarity">
    <text evidence="1">Belongs to the ROK (NagC/XylR) family.</text>
</comment>
<proteinExistence type="inferred from homology"/>
<accession>A0A8H9GIT7</accession>
<dbReference type="Pfam" id="PF13412">
    <property type="entry name" value="HTH_24"/>
    <property type="match status" value="1"/>
</dbReference>
<name>A0A8H9GIT7_9MICO</name>
<dbReference type="SUPFAM" id="SSF53067">
    <property type="entry name" value="Actin-like ATPase domain"/>
    <property type="match status" value="1"/>
</dbReference>
<dbReference type="InterPro" id="IPR043129">
    <property type="entry name" value="ATPase_NBD"/>
</dbReference>
<dbReference type="EMBL" id="BMPT01000012">
    <property type="protein sequence ID" value="GGM31996.1"/>
    <property type="molecule type" value="Genomic_DNA"/>
</dbReference>
<dbReference type="PANTHER" id="PTHR18964:SF173">
    <property type="entry name" value="GLUCOKINASE"/>
    <property type="match status" value="1"/>
</dbReference>
<protein>
    <submittedName>
        <fullName evidence="2">Transcriptional regulator</fullName>
    </submittedName>
</protein>
<reference evidence="2" key="1">
    <citation type="journal article" date="2014" name="Int. J. Syst. Evol. Microbiol.">
        <title>Complete genome sequence of Corynebacterium casei LMG S-19264T (=DSM 44701T), isolated from a smear-ripened cheese.</title>
        <authorList>
            <consortium name="US DOE Joint Genome Institute (JGI-PGF)"/>
            <person name="Walter F."/>
            <person name="Albersmeier A."/>
            <person name="Kalinowski J."/>
            <person name="Ruckert C."/>
        </authorList>
    </citation>
    <scope>NUCLEOTIDE SEQUENCE</scope>
    <source>
        <strain evidence="2">JCM 3051</strain>
    </source>
</reference>
<dbReference type="AlphaFoldDB" id="A0A8H9GIT7"/>
<dbReference type="SUPFAM" id="SSF46785">
    <property type="entry name" value="Winged helix' DNA-binding domain"/>
    <property type="match status" value="1"/>
</dbReference>
<sequence length="389" mass="39828">MTPGSQTSLREANRARIVSAVQQRGSLTQIELAGVTGLSPATISNIVKELSAAGVLHTANSVRNGRRALQVTLARNLGLVAGIRFGQRSLDVALADASMRVLAEQRMPLAPDHRADAGLQRTAMLVREMLQDVDAKPDELLAVGVGVPAPVDIRTGEVVTVGMMRGWDGVRVDEALEAELGVPVSTDNDSTLAAIAEARFGAGAGYDSVAYVRASHGVGGGLVLGGRAVHGRSGVAGEIGHVSVDENGPVCRCGNRGCLEMLVGASSLLSMLPESAGHLTLADLVARARDGDAGCRRVVFDAGRHLGVALANLCNLVDPDVVVIGGQLAEAGDVLLEPLRTALGQRVVATSRGPAEVVRSVLGADAGVRGALAAALDLARANGSLGVTT</sequence>
<reference evidence="2" key="2">
    <citation type="submission" date="2020-09" db="EMBL/GenBank/DDBJ databases">
        <authorList>
            <person name="Sun Q."/>
            <person name="Ohkuma M."/>
        </authorList>
    </citation>
    <scope>NUCLEOTIDE SEQUENCE</scope>
    <source>
        <strain evidence="2">JCM 3051</strain>
    </source>
</reference>
<dbReference type="InterPro" id="IPR036388">
    <property type="entry name" value="WH-like_DNA-bd_sf"/>
</dbReference>
<dbReference type="InterPro" id="IPR000600">
    <property type="entry name" value="ROK"/>
</dbReference>
<evidence type="ECO:0000313" key="2">
    <source>
        <dbReference type="EMBL" id="GGM31996.1"/>
    </source>
</evidence>
<organism evidence="2 3">
    <name type="scientific">Promicromonospora citrea</name>
    <dbReference type="NCBI Taxonomy" id="43677"/>
    <lineage>
        <taxon>Bacteria</taxon>
        <taxon>Bacillati</taxon>
        <taxon>Actinomycetota</taxon>
        <taxon>Actinomycetes</taxon>
        <taxon>Micrococcales</taxon>
        <taxon>Promicromonosporaceae</taxon>
        <taxon>Promicromonospora</taxon>
    </lineage>
</organism>
<dbReference type="Pfam" id="PF00480">
    <property type="entry name" value="ROK"/>
    <property type="match status" value="1"/>
</dbReference>
<evidence type="ECO:0000256" key="1">
    <source>
        <dbReference type="ARBA" id="ARBA00006479"/>
    </source>
</evidence>
<dbReference type="Gene3D" id="3.30.420.40">
    <property type="match status" value="2"/>
</dbReference>
<dbReference type="Gene3D" id="1.10.10.10">
    <property type="entry name" value="Winged helix-like DNA-binding domain superfamily/Winged helix DNA-binding domain"/>
    <property type="match status" value="1"/>
</dbReference>
<evidence type="ECO:0000313" key="3">
    <source>
        <dbReference type="Proteomes" id="UP000655589"/>
    </source>
</evidence>
<dbReference type="PANTHER" id="PTHR18964">
    <property type="entry name" value="ROK (REPRESSOR, ORF, KINASE) FAMILY"/>
    <property type="match status" value="1"/>
</dbReference>
<comment type="caution">
    <text evidence="2">The sequence shown here is derived from an EMBL/GenBank/DDBJ whole genome shotgun (WGS) entry which is preliminary data.</text>
</comment>
<keyword evidence="3" id="KW-1185">Reference proteome</keyword>